<dbReference type="PANTHER" id="PTHR42850">
    <property type="entry name" value="METALLOPHOSPHOESTERASE"/>
    <property type="match status" value="1"/>
</dbReference>
<evidence type="ECO:0000313" key="3">
    <source>
        <dbReference type="Proteomes" id="UP001055658"/>
    </source>
</evidence>
<dbReference type="PRINTS" id="PR00114">
    <property type="entry name" value="STPHPHTASE"/>
</dbReference>
<dbReference type="InterPro" id="IPR004843">
    <property type="entry name" value="Calcineurin-like_PHP"/>
</dbReference>
<accession>A0ABY4VJH1</accession>
<dbReference type="EMBL" id="CP092418">
    <property type="protein sequence ID" value="USD23541.1"/>
    <property type="molecule type" value="Genomic_DNA"/>
</dbReference>
<reference evidence="2" key="1">
    <citation type="submission" date="2022-02" db="EMBL/GenBank/DDBJ databases">
        <title>Coral-associated bacteria.</title>
        <authorList>
            <person name="Tang K."/>
            <person name="Wang X."/>
        </authorList>
    </citation>
    <scope>NUCLEOTIDE SEQUENCE</scope>
    <source>
        <strain evidence="2">SCSIO 43006</strain>
    </source>
</reference>
<protein>
    <submittedName>
        <fullName evidence="2">Metallophosphoesterase</fullName>
    </submittedName>
</protein>
<dbReference type="InterPro" id="IPR029052">
    <property type="entry name" value="Metallo-depent_PP-like"/>
</dbReference>
<name>A0ABY4VJH1_9GAMM</name>
<dbReference type="Pfam" id="PF00149">
    <property type="entry name" value="Metallophos"/>
    <property type="match status" value="1"/>
</dbReference>
<dbReference type="Proteomes" id="UP001055658">
    <property type="component" value="Chromosome"/>
</dbReference>
<keyword evidence="3" id="KW-1185">Reference proteome</keyword>
<organism evidence="2 3">
    <name type="scientific">Microbulbifer variabilis</name>
    <dbReference type="NCBI Taxonomy" id="266805"/>
    <lineage>
        <taxon>Bacteria</taxon>
        <taxon>Pseudomonadati</taxon>
        <taxon>Pseudomonadota</taxon>
        <taxon>Gammaproteobacteria</taxon>
        <taxon>Cellvibrionales</taxon>
        <taxon>Microbulbiferaceae</taxon>
        <taxon>Microbulbifer</taxon>
    </lineage>
</organism>
<dbReference type="Gene3D" id="3.60.21.10">
    <property type="match status" value="1"/>
</dbReference>
<dbReference type="InterPro" id="IPR006186">
    <property type="entry name" value="Ser/Thr-sp_prot-phosphatase"/>
</dbReference>
<sequence>MEHCKYDIIGDIHGHASALIELLDVLGYRETSSGYAHPERKVIFLGDFIDRGEHLVEHRKLLKVVMSMVNNDHAKAIMGNHEFNALAYHTEVNGKPLRPHTDKNTKQHQAFLNEYPDNDPEKSQVLDFFRSLPLWLDLGPLRAVHACWDEEKVNFLASRTDSGRLTSELLLQASSPGSDAFKAVETLLKGCEIELPQGVSFLDKDGNRRSAVRVQWWNASAKALGEIALPRGVDIGSAASLPVPRGIPYYPKADKPCFIGHYWLKGVPAPLTEKVACLDYSVAGNGKLVAYRFDGEQVLSEDKFVFVK</sequence>
<gene>
    <name evidence="2" type="ORF">MJO52_10475</name>
</gene>
<dbReference type="InterPro" id="IPR050126">
    <property type="entry name" value="Ap4A_hydrolase"/>
</dbReference>
<dbReference type="SUPFAM" id="SSF56300">
    <property type="entry name" value="Metallo-dependent phosphatases"/>
    <property type="match status" value="1"/>
</dbReference>
<dbReference type="RefSeq" id="WP_252085886.1">
    <property type="nucleotide sequence ID" value="NZ_CP092418.1"/>
</dbReference>
<evidence type="ECO:0000259" key="1">
    <source>
        <dbReference type="Pfam" id="PF00149"/>
    </source>
</evidence>
<dbReference type="PANTHER" id="PTHR42850:SF7">
    <property type="entry name" value="BIS(5'-NUCLEOSYL)-TETRAPHOSPHATASE PRPE [ASYMMETRICAL]"/>
    <property type="match status" value="1"/>
</dbReference>
<evidence type="ECO:0000313" key="2">
    <source>
        <dbReference type="EMBL" id="USD23541.1"/>
    </source>
</evidence>
<proteinExistence type="predicted"/>
<feature type="domain" description="Calcineurin-like phosphoesterase" evidence="1">
    <location>
        <begin position="8"/>
        <end position="135"/>
    </location>
</feature>